<dbReference type="PROSITE" id="PS50873">
    <property type="entry name" value="PEROXIDASE_4"/>
    <property type="match status" value="1"/>
</dbReference>
<comment type="similarity">
    <text evidence="17">Belongs to the peroxidase family. Classical plant (class III) peroxidase subfamily.</text>
</comment>
<feature type="binding site" evidence="14">
    <location>
        <position position="155"/>
    </location>
    <ligand>
        <name>substrate</name>
    </ligand>
</feature>
<comment type="cofactor">
    <cofactor evidence="17">
        <name>heme b</name>
        <dbReference type="ChEBI" id="CHEBI:60344"/>
    </cofactor>
    <text evidence="17">Binds 1 heme b (iron(II)-protoporphyrin IX) group per subunit.</text>
</comment>
<keyword evidence="5 17" id="KW-0575">Peroxidase</keyword>
<dbReference type="GO" id="GO:0020037">
    <property type="term" value="F:heme binding"/>
    <property type="evidence" value="ECO:0007669"/>
    <property type="project" value="UniProtKB-UniRule"/>
</dbReference>
<evidence type="ECO:0000256" key="5">
    <source>
        <dbReference type="ARBA" id="ARBA00022559"/>
    </source>
</evidence>
<evidence type="ECO:0000256" key="7">
    <source>
        <dbReference type="ARBA" id="ARBA00022723"/>
    </source>
</evidence>
<feature type="binding site" evidence="15">
    <location>
        <position position="216"/>
    </location>
    <ligand>
        <name>Ca(2+)</name>
        <dbReference type="ChEBI" id="CHEBI:29108"/>
        <label>2</label>
    </ligand>
</feature>
<dbReference type="PANTHER" id="PTHR31517:SF59">
    <property type="entry name" value="PEROXIDASE"/>
    <property type="match status" value="1"/>
</dbReference>
<comment type="catalytic activity">
    <reaction evidence="1 17">
        <text>2 a phenolic donor + H2O2 = 2 a phenolic radical donor + 2 H2O</text>
        <dbReference type="Rhea" id="RHEA:56136"/>
        <dbReference type="ChEBI" id="CHEBI:15377"/>
        <dbReference type="ChEBI" id="CHEBI:16240"/>
        <dbReference type="ChEBI" id="CHEBI:139520"/>
        <dbReference type="ChEBI" id="CHEBI:139521"/>
        <dbReference type="EC" id="1.11.1.7"/>
    </reaction>
</comment>
<keyword evidence="7 15" id="KW-0479">Metal-binding</keyword>
<evidence type="ECO:0000259" key="18">
    <source>
        <dbReference type="PROSITE" id="PS50873"/>
    </source>
</evidence>
<feature type="binding site" evidence="15">
    <location>
        <position position="69"/>
    </location>
    <ligand>
        <name>Ca(2+)</name>
        <dbReference type="ChEBI" id="CHEBI:29108"/>
        <label>1</label>
    </ligand>
</feature>
<evidence type="ECO:0000256" key="2">
    <source>
        <dbReference type="ARBA" id="ARBA00002322"/>
    </source>
</evidence>
<name>A0ABD3LTC8_EUCGL</name>
<feature type="active site" description="Proton acceptor" evidence="13">
    <location>
        <position position="61"/>
    </location>
</feature>
<evidence type="ECO:0000313" key="19">
    <source>
        <dbReference type="EMBL" id="KAL3755029.1"/>
    </source>
</evidence>
<evidence type="ECO:0000256" key="12">
    <source>
        <dbReference type="ARBA" id="ARBA00023324"/>
    </source>
</evidence>
<evidence type="ECO:0000256" key="3">
    <source>
        <dbReference type="ARBA" id="ARBA00012313"/>
    </source>
</evidence>
<dbReference type="EC" id="1.11.1.7" evidence="3 17"/>
<feature type="binding site" evidence="15">
    <location>
        <position position="224"/>
    </location>
    <ligand>
        <name>Ca(2+)</name>
        <dbReference type="ChEBI" id="CHEBI:29108"/>
        <label>2</label>
    </ligand>
</feature>
<dbReference type="InterPro" id="IPR033905">
    <property type="entry name" value="Secretory_peroxidase"/>
</dbReference>
<evidence type="ECO:0000256" key="16">
    <source>
        <dbReference type="PIRSR" id="PIRSR600823-5"/>
    </source>
</evidence>
<comment type="subcellular location">
    <subcellularLocation>
        <location evidence="17">Secreted</location>
    </subcellularLocation>
</comment>
<comment type="cofactor">
    <cofactor evidence="15 17">
        <name>Ca(2+)</name>
        <dbReference type="ChEBI" id="CHEBI:29108"/>
    </cofactor>
    <text evidence="15 17">Binds 2 calcium ions per subunit.</text>
</comment>
<evidence type="ECO:0000256" key="13">
    <source>
        <dbReference type="PIRSR" id="PIRSR600823-1"/>
    </source>
</evidence>
<evidence type="ECO:0000256" key="10">
    <source>
        <dbReference type="ARBA" id="ARBA00023004"/>
    </source>
</evidence>
<reference evidence="19 20" key="1">
    <citation type="submission" date="2024-11" db="EMBL/GenBank/DDBJ databases">
        <title>Chromosome-level genome assembly of Eucalyptus globulus Labill. provides insights into its genome evolution.</title>
        <authorList>
            <person name="Li X."/>
        </authorList>
    </citation>
    <scope>NUCLEOTIDE SEQUENCE [LARGE SCALE GENOMIC DNA]</scope>
    <source>
        <strain evidence="19">CL2024</strain>
        <tissue evidence="19">Fresh tender leaves</tissue>
    </source>
</reference>
<evidence type="ECO:0000256" key="17">
    <source>
        <dbReference type="RuleBase" id="RU362060"/>
    </source>
</evidence>
<keyword evidence="17" id="KW-0732">Signal</keyword>
<keyword evidence="10 17" id="KW-0408">Iron</keyword>
<evidence type="ECO:0000313" key="20">
    <source>
        <dbReference type="Proteomes" id="UP001634007"/>
    </source>
</evidence>
<keyword evidence="6 17" id="KW-0349">Heme</keyword>
<dbReference type="SUPFAM" id="SSF48113">
    <property type="entry name" value="Heme-dependent peroxidases"/>
    <property type="match status" value="1"/>
</dbReference>
<dbReference type="Pfam" id="PF00141">
    <property type="entry name" value="peroxidase"/>
    <property type="match status" value="1"/>
</dbReference>
<dbReference type="Proteomes" id="UP001634007">
    <property type="component" value="Unassembled WGS sequence"/>
</dbReference>
<comment type="function">
    <text evidence="2">Removal of H(2)O(2), oxidation of toxic reductants, biosynthesis and degradation of lignin, suberization, auxin catabolism, response to environmental stresses such as wounding, pathogen attack and oxidative stress. These functions might be dependent on each isozyme/isoform in each plant tissue.</text>
</comment>
<keyword evidence="4 17" id="KW-0964">Secreted</keyword>
<proteinExistence type="inferred from homology"/>
<evidence type="ECO:0000256" key="6">
    <source>
        <dbReference type="ARBA" id="ARBA00022617"/>
    </source>
</evidence>
<keyword evidence="12 17" id="KW-0376">Hydrogen peroxide</keyword>
<dbReference type="InterPro" id="IPR010255">
    <property type="entry name" value="Haem_peroxidase_sf"/>
</dbReference>
<organism evidence="19 20">
    <name type="scientific">Eucalyptus globulus</name>
    <name type="common">Tasmanian blue gum</name>
    <dbReference type="NCBI Taxonomy" id="34317"/>
    <lineage>
        <taxon>Eukaryota</taxon>
        <taxon>Viridiplantae</taxon>
        <taxon>Streptophyta</taxon>
        <taxon>Embryophyta</taxon>
        <taxon>Tracheophyta</taxon>
        <taxon>Spermatophyta</taxon>
        <taxon>Magnoliopsida</taxon>
        <taxon>eudicotyledons</taxon>
        <taxon>Gunneridae</taxon>
        <taxon>Pentapetalae</taxon>
        <taxon>rosids</taxon>
        <taxon>malvids</taxon>
        <taxon>Myrtales</taxon>
        <taxon>Myrtaceae</taxon>
        <taxon>Myrtoideae</taxon>
        <taxon>Eucalypteae</taxon>
        <taxon>Eucalyptus</taxon>
    </lineage>
</organism>
<feature type="binding site" evidence="15">
    <location>
        <position position="71"/>
    </location>
    <ligand>
        <name>Ca(2+)</name>
        <dbReference type="ChEBI" id="CHEBI:29108"/>
        <label>1</label>
    </ligand>
</feature>
<feature type="binding site" evidence="15">
    <location>
        <position position="65"/>
    </location>
    <ligand>
        <name>Ca(2+)</name>
        <dbReference type="ChEBI" id="CHEBI:29108"/>
        <label>1</label>
    </ligand>
</feature>
<evidence type="ECO:0000256" key="4">
    <source>
        <dbReference type="ARBA" id="ARBA00022525"/>
    </source>
</evidence>
<dbReference type="Gene3D" id="1.10.420.10">
    <property type="entry name" value="Peroxidase, domain 2"/>
    <property type="match status" value="2"/>
</dbReference>
<feature type="disulfide bond" evidence="16">
    <location>
        <begin position="30"/>
        <end position="109"/>
    </location>
</feature>
<evidence type="ECO:0000256" key="9">
    <source>
        <dbReference type="ARBA" id="ARBA00023002"/>
    </source>
</evidence>
<dbReference type="PANTHER" id="PTHR31517">
    <property type="match status" value="1"/>
</dbReference>
<evidence type="ECO:0000256" key="1">
    <source>
        <dbReference type="ARBA" id="ARBA00000189"/>
    </source>
</evidence>
<dbReference type="CDD" id="cd00693">
    <property type="entry name" value="secretory_peroxidase"/>
    <property type="match status" value="1"/>
</dbReference>
<dbReference type="Gene3D" id="1.10.520.10">
    <property type="match status" value="2"/>
</dbReference>
<dbReference type="InterPro" id="IPR000823">
    <property type="entry name" value="Peroxidase_pln"/>
</dbReference>
<evidence type="ECO:0000256" key="15">
    <source>
        <dbReference type="PIRSR" id="PIRSR600823-3"/>
    </source>
</evidence>
<dbReference type="GO" id="GO:0005576">
    <property type="term" value="C:extracellular region"/>
    <property type="evidence" value="ECO:0007669"/>
    <property type="project" value="UniProtKB-SubCell"/>
</dbReference>
<evidence type="ECO:0000256" key="14">
    <source>
        <dbReference type="PIRSR" id="PIRSR600823-2"/>
    </source>
</evidence>
<dbReference type="InterPro" id="IPR002016">
    <property type="entry name" value="Haem_peroxidase"/>
</dbReference>
<feature type="chain" id="PRO_5044533247" description="Peroxidase" evidence="17">
    <location>
        <begin position="20"/>
        <end position="286"/>
    </location>
</feature>
<accession>A0ABD3LTC8</accession>
<keyword evidence="9 17" id="KW-0560">Oxidoreductase</keyword>
<keyword evidence="11 16" id="KW-1015">Disulfide bond</keyword>
<sequence length="286" mass="30587">MKMITIFLGFVFLLPLGLGNLKVGFYNSTCPRAESIVHQVVQSRFQADRSITTALLCMHFHECFVRGCDASILIDSTDSNPLKKPAAPNLTVRGFEIIDEAKKIIEASCPSMVSCADIITLATRYAVFLAGGPSYDVATGRRDGIISARDEVNLPGPTFSVSQAQRAFAAKGFTLTEMVTLLGTGAPDRSMDPSLIMKLKVTCGASSSSDPTVSLDQSTPSIVDNKFYSEILAKRGILQIDQELTVDKSSMAIVAKFGLDANGIRQSFANAMVKMSNVGVLTGNAG</sequence>
<dbReference type="PRINTS" id="PR00461">
    <property type="entry name" value="PLPEROXIDASE"/>
</dbReference>
<protein>
    <recommendedName>
        <fullName evidence="3 17">Peroxidase</fullName>
        <ecNumber evidence="3 17">1.11.1.7</ecNumber>
    </recommendedName>
</protein>
<comment type="caution">
    <text evidence="19">The sequence shown here is derived from an EMBL/GenBank/DDBJ whole genome shotgun (WGS) entry which is preliminary data.</text>
</comment>
<evidence type="ECO:0000256" key="11">
    <source>
        <dbReference type="ARBA" id="ARBA00023157"/>
    </source>
</evidence>
<dbReference type="AlphaFoldDB" id="A0ABD3LTC8"/>
<evidence type="ECO:0000256" key="8">
    <source>
        <dbReference type="ARBA" id="ARBA00022837"/>
    </source>
</evidence>
<dbReference type="GO" id="GO:0140825">
    <property type="term" value="F:lactoperoxidase activity"/>
    <property type="evidence" value="ECO:0007669"/>
    <property type="project" value="UniProtKB-EC"/>
</dbReference>
<dbReference type="GO" id="GO:0006979">
    <property type="term" value="P:response to oxidative stress"/>
    <property type="evidence" value="ECO:0007669"/>
    <property type="project" value="UniProtKB-UniRule"/>
</dbReference>
<dbReference type="FunFam" id="1.10.520.10:FF:000008">
    <property type="entry name" value="Peroxidase"/>
    <property type="match status" value="1"/>
</dbReference>
<feature type="binding site" evidence="15">
    <location>
        <position position="219"/>
    </location>
    <ligand>
        <name>Ca(2+)</name>
        <dbReference type="ChEBI" id="CHEBI:29108"/>
        <label>2</label>
    </ligand>
</feature>
<dbReference type="EMBL" id="JBJKBG010000001">
    <property type="protein sequence ID" value="KAL3755029.1"/>
    <property type="molecule type" value="Genomic_DNA"/>
</dbReference>
<dbReference type="GO" id="GO:0046872">
    <property type="term" value="F:metal ion binding"/>
    <property type="evidence" value="ECO:0007669"/>
    <property type="project" value="UniProtKB-UniRule"/>
</dbReference>
<dbReference type="GO" id="GO:0042744">
    <property type="term" value="P:hydrogen peroxide catabolic process"/>
    <property type="evidence" value="ECO:0007669"/>
    <property type="project" value="UniProtKB-KW"/>
</dbReference>
<keyword evidence="20" id="KW-1185">Reference proteome</keyword>
<feature type="disulfide bond" evidence="16">
    <location>
        <begin position="63"/>
        <end position="68"/>
    </location>
</feature>
<gene>
    <name evidence="19" type="ORF">ACJRO7_002153</name>
</gene>
<feature type="domain" description="Plant heme peroxidase family profile" evidence="18">
    <location>
        <begin position="20"/>
        <end position="286"/>
    </location>
</feature>
<keyword evidence="8 15" id="KW-0106">Calcium</keyword>
<feature type="signal peptide" evidence="17">
    <location>
        <begin position="1"/>
        <end position="19"/>
    </location>
</feature>
<dbReference type="PRINTS" id="PR00458">
    <property type="entry name" value="PEROXIDASE"/>
</dbReference>
<feature type="binding site" evidence="15">
    <location>
        <position position="67"/>
    </location>
    <ligand>
        <name>Ca(2+)</name>
        <dbReference type="ChEBI" id="CHEBI:29108"/>
        <label>1</label>
    </ligand>
</feature>